<organism evidence="2">
    <name type="scientific">Amorphochlora amoebiformis</name>
    <dbReference type="NCBI Taxonomy" id="1561963"/>
    <lineage>
        <taxon>Eukaryota</taxon>
        <taxon>Sar</taxon>
        <taxon>Rhizaria</taxon>
        <taxon>Cercozoa</taxon>
        <taxon>Chlorarachniophyceae</taxon>
        <taxon>Amorphochlora</taxon>
    </lineage>
</organism>
<dbReference type="AlphaFoldDB" id="A0A0H5BR13"/>
<protein>
    <submittedName>
        <fullName evidence="2">Uncharacterized protein</fullName>
    </submittedName>
</protein>
<accession>A0A0H5BR13</accession>
<evidence type="ECO:0000313" key="2">
    <source>
        <dbReference type="EMBL" id="BAS01899.1"/>
    </source>
</evidence>
<reference evidence="2" key="1">
    <citation type="journal article" date="2015" name="Genome Biol. Evol.">
        <title>Nucleomorph Genome Sequences of Two Chlorarachniophytes, Amorphochlora amoebiformis and Lotharella vacuolata.</title>
        <authorList>
            <person name="Suzuki S."/>
            <person name="Shirato S."/>
            <person name="Hirakawa Y."/>
            <person name="Ishida K."/>
        </authorList>
    </citation>
    <scope>NUCLEOTIDE SEQUENCE</scope>
    <source>
        <strain evidence="2">CCMP2058</strain>
    </source>
</reference>
<keyword evidence="1" id="KW-0812">Transmembrane</keyword>
<dbReference type="EMBL" id="AB996603">
    <property type="protein sequence ID" value="BAS01899.1"/>
    <property type="molecule type" value="Genomic_DNA"/>
</dbReference>
<proteinExistence type="predicted"/>
<sequence length="1081" mass="127627">MNSKFLNRLFDLEFNFKKNIHYKREAVEITEIYRNKILFNLYGDRVTRLNNICNKKFFDMFIAIYAIYKNSISNIFSINEIAEFLNHNTSKTLKSILQNSKAISLNFLLIKLFQCTNKLKSIDKKIELIYMKISLIYSFYTWVVFYMFQIIQILNLYIIQFKENITKTSVNYNGHINTSKIIKKIIRNTVKLKTYMIHYMTNSISYYSKSWRNINAMLNLASNNILNDQNYISWAFSGKKEFNSSFLLNRLRTIYADIECDLVTKGTVSSFNSREMYKIILTMHIKFSVLYYMVSINQNTIRRIRKVLNTLSIIDLFQKSIYTNSSINKLYNTNMKTLLKRYFKIKKYLQSTLIFFISYPKRILYVLGYNKLVFPLRKIKSHSNKTNILINFNDINKNSWIKSGGLKIKDLFSLALIINTKNKIINRSANHSILFVSDNEIIIIKKSIYQFRLTSKILKNTHSPDSFISFINSSNLLILIDINEFALKKYPSNSPYKIVIKYGKNIKKNSSYGSNRINPASTKKRLIYDLIIRIEQTQLEKHIKFNDFRKHTNYIKIFFLDLIKIFINKNILLINHILGFRACKLKKKLYTRKLRIKYSNIVQNLIRSSHFEGLLILRVSLGTGSLKIAAINVLSDMNKQRSNKIITISSEKWFKSLQMLLYSLGFKTKGSISISKKWNMESHYKEIKEFISYRQEGTKALRNLIWVSQTAKNLRNYNNASKKFNYYIKTPENLPSTFKTLVNKIGEHINMLRTITLIKNKSEFINAFIRDNIDLVNFDHIGSLSKFINCFEHFSATCVLIFVNLRCKIVRQLIFLSRSIEYTDAIKKIIIINSCQNIIPKLKIIFNNPTMKGYLTRNNSLIRMLGSSIFRAKVLVNNYYHNCKSFNQEKDRFESKKRFLCISYKEKEIIAHNNILTSLYIKEIILELFYSLRILGVNGKDIQIFNQKKLSDTNIYKDIKLRAMQQFLNLNSRNIFITDGAIGNKYDFIIWCKKKQTYYPIEHKILTLLLSSRTNTICFLRINNYFSAKNFIISSSLKKENRMPFLRYLSSFKILLLTDIQLITNIFLTISYYLTDYKYII</sequence>
<evidence type="ECO:0000256" key="1">
    <source>
        <dbReference type="SAM" id="Phobius"/>
    </source>
</evidence>
<keyword evidence="2" id="KW-0542">Nucleomorph</keyword>
<feature type="transmembrane region" description="Helical" evidence="1">
    <location>
        <begin position="1052"/>
        <end position="1074"/>
    </location>
</feature>
<keyword evidence="1" id="KW-1133">Transmembrane helix</keyword>
<geneLocation type="nucleomorph" evidence="2"/>
<keyword evidence="1" id="KW-0472">Membrane</keyword>
<name>A0A0H5BR13_9EUKA</name>
<feature type="transmembrane region" description="Helical" evidence="1">
    <location>
        <begin position="128"/>
        <end position="148"/>
    </location>
</feature>